<dbReference type="Pfam" id="PF10273">
    <property type="entry name" value="WGG"/>
    <property type="match status" value="1"/>
</dbReference>
<evidence type="ECO:0000313" key="7">
    <source>
        <dbReference type="Proteomes" id="UP000324629"/>
    </source>
</evidence>
<evidence type="ECO:0000256" key="3">
    <source>
        <dbReference type="ARBA" id="ARBA00017551"/>
    </source>
</evidence>
<evidence type="ECO:0000256" key="2">
    <source>
        <dbReference type="ARBA" id="ARBA00006524"/>
    </source>
</evidence>
<keyword evidence="4" id="KW-0698">rRNA processing</keyword>
<keyword evidence="7" id="KW-1185">Reference proteome</keyword>
<comment type="similarity">
    <text evidence="2">Belongs to the TSR2 family.</text>
</comment>
<dbReference type="AlphaFoldDB" id="A0A5J4NTL6"/>
<organism evidence="6 7">
    <name type="scientific">Paragonimus westermani</name>
    <dbReference type="NCBI Taxonomy" id="34504"/>
    <lineage>
        <taxon>Eukaryota</taxon>
        <taxon>Metazoa</taxon>
        <taxon>Spiralia</taxon>
        <taxon>Lophotrochozoa</taxon>
        <taxon>Platyhelminthes</taxon>
        <taxon>Trematoda</taxon>
        <taxon>Digenea</taxon>
        <taxon>Plagiorchiida</taxon>
        <taxon>Troglotremata</taxon>
        <taxon>Troglotrematidae</taxon>
        <taxon>Paragonimus</taxon>
    </lineage>
</organism>
<dbReference type="EMBL" id="QNGE01000927">
    <property type="protein sequence ID" value="KAA3678881.1"/>
    <property type="molecule type" value="Genomic_DNA"/>
</dbReference>
<evidence type="ECO:0000256" key="5">
    <source>
        <dbReference type="SAM" id="MobiDB-lite"/>
    </source>
</evidence>
<dbReference type="GO" id="GO:0006364">
    <property type="term" value="P:rRNA processing"/>
    <property type="evidence" value="ECO:0007669"/>
    <property type="project" value="UniProtKB-KW"/>
</dbReference>
<sequence>MSSEIARLYQNYVTSIFDSWTVIRICREQYSGGQFTNQKVASLIAQLPDVIRKLKDEDNLTDFLEDYLDDELNAICEDESIPYVAKLLVDGMNLVKQNNLVELKLKYENLPKGCDLSHCQAQIQVAMSESEGDSNDESIDEDDIVME</sequence>
<dbReference type="Proteomes" id="UP000324629">
    <property type="component" value="Unassembled WGS sequence"/>
</dbReference>
<feature type="region of interest" description="Disordered" evidence="5">
    <location>
        <begin position="127"/>
        <end position="147"/>
    </location>
</feature>
<feature type="compositionally biased region" description="Acidic residues" evidence="5">
    <location>
        <begin position="130"/>
        <end position="147"/>
    </location>
</feature>
<comment type="caution">
    <text evidence="6">The sequence shown here is derived from an EMBL/GenBank/DDBJ whole genome shotgun (WGS) entry which is preliminary data.</text>
</comment>
<evidence type="ECO:0000256" key="4">
    <source>
        <dbReference type="ARBA" id="ARBA00022552"/>
    </source>
</evidence>
<dbReference type="PANTHER" id="PTHR21250">
    <property type="entry name" value="PRE-RRNA-PROCESSING PROTEIN TSR2 HOMOLOG"/>
    <property type="match status" value="1"/>
</dbReference>
<protein>
    <recommendedName>
        <fullName evidence="3">Pre-rRNA-processing protein TSR2 homolog</fullName>
    </recommendedName>
</protein>
<evidence type="ECO:0000313" key="6">
    <source>
        <dbReference type="EMBL" id="KAA3678881.1"/>
    </source>
</evidence>
<gene>
    <name evidence="6" type="ORF">DEA37_0005720</name>
</gene>
<accession>A0A5J4NTL6</accession>
<dbReference type="InterPro" id="IPR019398">
    <property type="entry name" value="Pre-rRNA_process_TSR2"/>
</dbReference>
<reference evidence="6 7" key="1">
    <citation type="journal article" date="2019" name="Gigascience">
        <title>Whole-genome sequence of the oriental lung fluke Paragonimus westermani.</title>
        <authorList>
            <person name="Oey H."/>
            <person name="Zakrzewski M."/>
            <person name="Narain K."/>
            <person name="Devi K.R."/>
            <person name="Agatsuma T."/>
            <person name="Nawaratna S."/>
            <person name="Gobert G.N."/>
            <person name="Jones M.K."/>
            <person name="Ragan M.A."/>
            <person name="McManus D.P."/>
            <person name="Krause L."/>
        </authorList>
    </citation>
    <scope>NUCLEOTIDE SEQUENCE [LARGE SCALE GENOMIC DNA]</scope>
    <source>
        <strain evidence="6 7">IND2009</strain>
    </source>
</reference>
<comment type="function">
    <text evidence="1">May be involved in 20S pre-rRNA processing.</text>
</comment>
<name>A0A5J4NTL6_9TREM</name>
<proteinExistence type="inferred from homology"/>
<evidence type="ECO:0000256" key="1">
    <source>
        <dbReference type="ARBA" id="ARBA00002210"/>
    </source>
</evidence>